<organism evidence="1 2">
    <name type="scientific">Prevotella histicola F0411</name>
    <dbReference type="NCBI Taxonomy" id="857291"/>
    <lineage>
        <taxon>Bacteria</taxon>
        <taxon>Pseudomonadati</taxon>
        <taxon>Bacteroidota</taxon>
        <taxon>Bacteroidia</taxon>
        <taxon>Bacteroidales</taxon>
        <taxon>Prevotellaceae</taxon>
        <taxon>Prevotella</taxon>
    </lineage>
</organism>
<feature type="non-terminal residue" evidence="1">
    <location>
        <position position="1"/>
    </location>
</feature>
<sequence>TFFYTVYFENFIPDASLLEDDLSSGIKSIQMKTKSVS</sequence>
<evidence type="ECO:0000313" key="2">
    <source>
        <dbReference type="Proteomes" id="UP000004597"/>
    </source>
</evidence>
<comment type="caution">
    <text evidence="1">The sequence shown here is derived from an EMBL/GenBank/DDBJ whole genome shotgun (WGS) entry which is preliminary data.</text>
</comment>
<name>G6AER2_9BACT</name>
<keyword evidence="2" id="KW-1185">Reference proteome</keyword>
<evidence type="ECO:0000313" key="1">
    <source>
        <dbReference type="EMBL" id="EHG17261.1"/>
    </source>
</evidence>
<proteinExistence type="predicted"/>
<gene>
    <name evidence="1" type="ORF">HMPREF9138_00589</name>
</gene>
<dbReference type="AlphaFoldDB" id="G6AER2"/>
<dbReference type="HOGENOM" id="CLU_3352709_0_0_10"/>
<accession>G6AER2</accession>
<protein>
    <submittedName>
        <fullName evidence="1">Uncharacterized protein</fullName>
    </submittedName>
</protein>
<dbReference type="Proteomes" id="UP000004597">
    <property type="component" value="Unassembled WGS sequence"/>
</dbReference>
<reference evidence="1 2" key="1">
    <citation type="submission" date="2011-10" db="EMBL/GenBank/DDBJ databases">
        <title>The Genome Sequence of Prevotella histicola F0411.</title>
        <authorList>
            <consortium name="The Broad Institute Genome Sequencing Platform"/>
            <person name="Earl A."/>
            <person name="Ward D."/>
            <person name="Feldgarden M."/>
            <person name="Gevers D."/>
            <person name="Izard J."/>
            <person name="Ganesan A."/>
            <person name="Blanton J.M."/>
            <person name="Baranova O.V."/>
            <person name="Tanner A.C."/>
            <person name="Mathney J.M.J."/>
            <person name="Dewhirst F.E."/>
            <person name="Young S.K."/>
            <person name="Zeng Q."/>
            <person name="Gargeya S."/>
            <person name="Fitzgerald M."/>
            <person name="Haas B."/>
            <person name="Abouelleil A."/>
            <person name="Alvarado L."/>
            <person name="Arachchi H.M."/>
            <person name="Berlin A."/>
            <person name="Brown A."/>
            <person name="Chapman S.B."/>
            <person name="Chen Z."/>
            <person name="Dunbar C."/>
            <person name="Freedman E."/>
            <person name="Gearin G."/>
            <person name="Gellesch M."/>
            <person name="Goldberg J."/>
            <person name="Griggs A."/>
            <person name="Gujja S."/>
            <person name="Heiman D."/>
            <person name="Howarth C."/>
            <person name="Larson L."/>
            <person name="Lui A."/>
            <person name="MacDonald P.J.P."/>
            <person name="Montmayeur A."/>
            <person name="Murphy C."/>
            <person name="Neiman D."/>
            <person name="Pearson M."/>
            <person name="Priest M."/>
            <person name="Roberts A."/>
            <person name="Saif S."/>
            <person name="Shea T."/>
            <person name="Shenoy N."/>
            <person name="Sisk P."/>
            <person name="Stolte C."/>
            <person name="Sykes S."/>
            <person name="Wortman J."/>
            <person name="Nusbaum C."/>
            <person name="Birren B."/>
        </authorList>
    </citation>
    <scope>NUCLEOTIDE SEQUENCE [LARGE SCALE GENOMIC DNA]</scope>
    <source>
        <strain evidence="1 2">F0411</strain>
    </source>
</reference>
<dbReference type="EMBL" id="AFXP01000003">
    <property type="protein sequence ID" value="EHG17261.1"/>
    <property type="molecule type" value="Genomic_DNA"/>
</dbReference>